<dbReference type="SUPFAM" id="SSF56219">
    <property type="entry name" value="DNase I-like"/>
    <property type="match status" value="1"/>
</dbReference>
<feature type="compositionally biased region" description="Basic and acidic residues" evidence="1">
    <location>
        <begin position="146"/>
        <end position="156"/>
    </location>
</feature>
<evidence type="ECO:0000313" key="2">
    <source>
        <dbReference type="EMBL" id="EZA46548.1"/>
    </source>
</evidence>
<dbReference type="STRING" id="2015173.A0A026VS15"/>
<evidence type="ECO:0000313" key="3">
    <source>
        <dbReference type="Proteomes" id="UP000053097"/>
    </source>
</evidence>
<reference evidence="2 3" key="1">
    <citation type="journal article" date="2014" name="Curr. Biol.">
        <title>The genome of the clonal raider ant Cerapachys biroi.</title>
        <authorList>
            <person name="Oxley P.R."/>
            <person name="Ji L."/>
            <person name="Fetter-Pruneda I."/>
            <person name="McKenzie S.K."/>
            <person name="Li C."/>
            <person name="Hu H."/>
            <person name="Zhang G."/>
            <person name="Kronauer D.J."/>
        </authorList>
    </citation>
    <scope>NUCLEOTIDE SEQUENCE [LARGE SCALE GENOMIC DNA]</scope>
</reference>
<dbReference type="EMBL" id="KK110666">
    <property type="protein sequence ID" value="EZA46548.1"/>
    <property type="molecule type" value="Genomic_DNA"/>
</dbReference>
<keyword evidence="3" id="KW-1185">Reference proteome</keyword>
<gene>
    <name evidence="2" type="ORF">X777_00046</name>
</gene>
<dbReference type="Proteomes" id="UP000053097">
    <property type="component" value="Unassembled WGS sequence"/>
</dbReference>
<accession>A0A026VS15</accession>
<protein>
    <recommendedName>
        <fullName evidence="4">Endonuclease/exonuclease/phosphatase domain-containing protein</fullName>
    </recommendedName>
</protein>
<name>A0A026VS15_OOCBI</name>
<proteinExistence type="predicted"/>
<sequence>VEGKEEGVKTIIGDFNARTGGEGRIMMGEEEEEGGGRKSRDEKVNREGRILLNFLEEKGWVLFNGNTKGDERGECTFTGGKGCTVIDYIIGDREIRESVIEMRVADKMDSDHQPVEVRIKGEVSRENVWRGGVDEGEEFGTRRGGKYSERGWGKLR</sequence>
<dbReference type="OrthoDB" id="7554824at2759"/>
<organism evidence="2 3">
    <name type="scientific">Ooceraea biroi</name>
    <name type="common">Clonal raider ant</name>
    <name type="synonym">Cerapachys biroi</name>
    <dbReference type="NCBI Taxonomy" id="2015173"/>
    <lineage>
        <taxon>Eukaryota</taxon>
        <taxon>Metazoa</taxon>
        <taxon>Ecdysozoa</taxon>
        <taxon>Arthropoda</taxon>
        <taxon>Hexapoda</taxon>
        <taxon>Insecta</taxon>
        <taxon>Pterygota</taxon>
        <taxon>Neoptera</taxon>
        <taxon>Endopterygota</taxon>
        <taxon>Hymenoptera</taxon>
        <taxon>Apocrita</taxon>
        <taxon>Aculeata</taxon>
        <taxon>Formicoidea</taxon>
        <taxon>Formicidae</taxon>
        <taxon>Dorylinae</taxon>
        <taxon>Ooceraea</taxon>
    </lineage>
</organism>
<feature type="region of interest" description="Disordered" evidence="1">
    <location>
        <begin position="134"/>
        <end position="156"/>
    </location>
</feature>
<dbReference type="InterPro" id="IPR036691">
    <property type="entry name" value="Endo/exonu/phosph_ase_sf"/>
</dbReference>
<dbReference type="AlphaFoldDB" id="A0A026VS15"/>
<dbReference type="Gene3D" id="3.60.10.10">
    <property type="entry name" value="Endonuclease/exonuclease/phosphatase"/>
    <property type="match status" value="1"/>
</dbReference>
<evidence type="ECO:0008006" key="4">
    <source>
        <dbReference type="Google" id="ProtNLM"/>
    </source>
</evidence>
<evidence type="ECO:0000256" key="1">
    <source>
        <dbReference type="SAM" id="MobiDB-lite"/>
    </source>
</evidence>
<feature type="non-terminal residue" evidence="2">
    <location>
        <position position="1"/>
    </location>
</feature>